<reference evidence="3 4" key="1">
    <citation type="submission" date="2018-10" db="EMBL/GenBank/DDBJ databases">
        <title>Fifty Aureobasidium pullulans genomes reveal a recombining polyextremotolerant generalist.</title>
        <authorList>
            <person name="Gostincar C."/>
            <person name="Turk M."/>
            <person name="Zajc J."/>
            <person name="Gunde-Cimerman N."/>
        </authorList>
    </citation>
    <scope>NUCLEOTIDE SEQUENCE [LARGE SCALE GENOMIC DNA]</scope>
    <source>
        <strain evidence="3 4">EXF-11900</strain>
    </source>
</reference>
<organism evidence="3 4">
    <name type="scientific">Aureobasidium pullulans</name>
    <name type="common">Black yeast</name>
    <name type="synonym">Pullularia pullulans</name>
    <dbReference type="NCBI Taxonomy" id="5580"/>
    <lineage>
        <taxon>Eukaryota</taxon>
        <taxon>Fungi</taxon>
        <taxon>Dikarya</taxon>
        <taxon>Ascomycota</taxon>
        <taxon>Pezizomycotina</taxon>
        <taxon>Dothideomycetes</taxon>
        <taxon>Dothideomycetidae</taxon>
        <taxon>Dothideales</taxon>
        <taxon>Saccotheciaceae</taxon>
        <taxon>Aureobasidium</taxon>
    </lineage>
</organism>
<protein>
    <recommendedName>
        <fullName evidence="2">F-box domain-containing protein</fullName>
    </recommendedName>
</protein>
<dbReference type="SUPFAM" id="SSF81383">
    <property type="entry name" value="F-box domain"/>
    <property type="match status" value="1"/>
</dbReference>
<dbReference type="InterPro" id="IPR036047">
    <property type="entry name" value="F-box-like_dom_sf"/>
</dbReference>
<comment type="caution">
    <text evidence="3">The sequence shown here is derived from an EMBL/GenBank/DDBJ whole genome shotgun (WGS) entry which is preliminary data.</text>
</comment>
<dbReference type="Proteomes" id="UP000304951">
    <property type="component" value="Unassembled WGS sequence"/>
</dbReference>
<evidence type="ECO:0000256" key="1">
    <source>
        <dbReference type="SAM" id="MobiDB-lite"/>
    </source>
</evidence>
<evidence type="ECO:0000313" key="4">
    <source>
        <dbReference type="Proteomes" id="UP000304951"/>
    </source>
</evidence>
<dbReference type="Pfam" id="PF00646">
    <property type="entry name" value="F-box"/>
    <property type="match status" value="1"/>
</dbReference>
<name>A0A4S8SYN5_AURPU</name>
<proteinExistence type="predicted"/>
<sequence length="260" mass="29817">MSPPTLPPELLTNIISHVDADTLPATRLVSKQFHTISTPFFGQRCLSSLAFMFSEYSLSHLVELTESKLVKYIKKLVFSTHVLKIKSEEERKIDRRWEEYEREAEEEELRGELGLPPVREADESEDERGDAIEPELRLEELLGERTPSPEERHRREELRNNIQDEPSANSTTTTTAHKDRKPENTLTNLEGEEVNVAAEALMTFYDKSKAMTNFLNSERHVELMSQAFKNLKTANVQVSLGFYDDTPQVNRPEQGLVDSI</sequence>
<dbReference type="CDD" id="cd09917">
    <property type="entry name" value="F-box_SF"/>
    <property type="match status" value="1"/>
</dbReference>
<evidence type="ECO:0000259" key="2">
    <source>
        <dbReference type="PROSITE" id="PS50181"/>
    </source>
</evidence>
<feature type="compositionally biased region" description="Basic and acidic residues" evidence="1">
    <location>
        <begin position="129"/>
        <end position="159"/>
    </location>
</feature>
<dbReference type="SMART" id="SM00256">
    <property type="entry name" value="FBOX"/>
    <property type="match status" value="1"/>
</dbReference>
<dbReference type="PROSITE" id="PS50181">
    <property type="entry name" value="FBOX"/>
    <property type="match status" value="1"/>
</dbReference>
<evidence type="ECO:0000313" key="3">
    <source>
        <dbReference type="EMBL" id="THV76484.1"/>
    </source>
</evidence>
<feature type="region of interest" description="Disordered" evidence="1">
    <location>
        <begin position="102"/>
        <end position="189"/>
    </location>
</feature>
<dbReference type="InterPro" id="IPR001810">
    <property type="entry name" value="F-box_dom"/>
</dbReference>
<dbReference type="AlphaFoldDB" id="A0A4S8SYN5"/>
<dbReference type="EMBL" id="QZAF01000019">
    <property type="protein sequence ID" value="THV76484.1"/>
    <property type="molecule type" value="Genomic_DNA"/>
</dbReference>
<feature type="domain" description="F-box" evidence="2">
    <location>
        <begin position="1"/>
        <end position="36"/>
    </location>
</feature>
<accession>A0A4S8SYN5</accession>
<feature type="compositionally biased region" description="Polar residues" evidence="1">
    <location>
        <begin position="160"/>
        <end position="175"/>
    </location>
</feature>
<gene>
    <name evidence="3" type="ORF">D6D28_01071</name>
</gene>